<feature type="domain" description="Response regulatory" evidence="2">
    <location>
        <begin position="6"/>
        <end position="134"/>
    </location>
</feature>
<dbReference type="RefSeq" id="WP_042276346.1">
    <property type="nucleotide sequence ID" value="NZ_BBML01000001.1"/>
</dbReference>
<keyword evidence="4" id="KW-1185">Reference proteome</keyword>
<dbReference type="PANTHER" id="PTHR44520:SF2">
    <property type="entry name" value="RESPONSE REGULATOR RCP1"/>
    <property type="match status" value="1"/>
</dbReference>
<evidence type="ECO:0000256" key="1">
    <source>
        <dbReference type="PROSITE-ProRule" id="PRU00169"/>
    </source>
</evidence>
<dbReference type="PROSITE" id="PS50110">
    <property type="entry name" value="RESPONSE_REGULATORY"/>
    <property type="match status" value="1"/>
</dbReference>
<dbReference type="SUPFAM" id="SSF52172">
    <property type="entry name" value="CheY-like"/>
    <property type="match status" value="1"/>
</dbReference>
<dbReference type="Gene3D" id="3.40.50.2300">
    <property type="match status" value="1"/>
</dbReference>
<dbReference type="PANTHER" id="PTHR44520">
    <property type="entry name" value="RESPONSE REGULATOR RCP1-RELATED"/>
    <property type="match status" value="1"/>
</dbReference>
<dbReference type="Proteomes" id="UP000029221">
    <property type="component" value="Unassembled WGS sequence"/>
</dbReference>
<evidence type="ECO:0000313" key="4">
    <source>
        <dbReference type="Proteomes" id="UP000029221"/>
    </source>
</evidence>
<comment type="caution">
    <text evidence="3">The sequence shown here is derived from an EMBL/GenBank/DDBJ whole genome shotgun (WGS) entry which is preliminary data.</text>
</comment>
<keyword evidence="1" id="KW-0597">Phosphoprotein</keyword>
<dbReference type="CDD" id="cd00156">
    <property type="entry name" value="REC"/>
    <property type="match status" value="1"/>
</dbReference>
<name>A0A090Q0G8_9FLAO</name>
<dbReference type="InterPro" id="IPR001789">
    <property type="entry name" value="Sig_transdc_resp-reg_receiver"/>
</dbReference>
<evidence type="ECO:0000313" key="3">
    <source>
        <dbReference type="EMBL" id="GAK95682.1"/>
    </source>
</evidence>
<dbReference type="InterPro" id="IPR052893">
    <property type="entry name" value="TCS_response_regulator"/>
</dbReference>
<reference evidence="3" key="1">
    <citation type="journal article" date="2014" name="Genome Announc.">
        <title>Draft Genome Sequences of Marine Flavobacterium Nonlabens Strains NR17, NR24, NR27, NR32, NR33, and Ara13.</title>
        <authorList>
            <person name="Nakanishi M."/>
            <person name="Meirelles P."/>
            <person name="Suzuki R."/>
            <person name="Takatani N."/>
            <person name="Mino S."/>
            <person name="Suda W."/>
            <person name="Oshima K."/>
            <person name="Hattori M."/>
            <person name="Ohkuma M."/>
            <person name="Hosokawa M."/>
            <person name="Miyashita K."/>
            <person name="Thompson F.L."/>
            <person name="Niwa A."/>
            <person name="Sawabe T."/>
            <person name="Sawabe T."/>
        </authorList>
    </citation>
    <scope>NUCLEOTIDE SEQUENCE [LARGE SCALE GENOMIC DNA]</scope>
    <source>
        <strain evidence="3">JCM 19294</strain>
    </source>
</reference>
<protein>
    <submittedName>
        <fullName evidence="3">Two-component response regulator</fullName>
    </submittedName>
</protein>
<dbReference type="EMBL" id="BBML01000001">
    <property type="protein sequence ID" value="GAK95682.1"/>
    <property type="molecule type" value="Genomic_DNA"/>
</dbReference>
<dbReference type="SMART" id="SM00448">
    <property type="entry name" value="REC"/>
    <property type="match status" value="1"/>
</dbReference>
<dbReference type="AlphaFoldDB" id="A0A090Q0G8"/>
<dbReference type="InterPro" id="IPR011006">
    <property type="entry name" value="CheY-like_superfamily"/>
</dbReference>
<feature type="modified residue" description="4-aspartylphosphate" evidence="1">
    <location>
        <position position="63"/>
    </location>
</feature>
<evidence type="ECO:0000259" key="2">
    <source>
        <dbReference type="PROSITE" id="PS50110"/>
    </source>
</evidence>
<dbReference type="GO" id="GO:0000160">
    <property type="term" value="P:phosphorelay signal transduction system"/>
    <property type="evidence" value="ECO:0007669"/>
    <property type="project" value="InterPro"/>
</dbReference>
<dbReference type="STRING" id="319236.BST91_12330"/>
<sequence>MSVLKKACIIDDDRLYVSLMSMIVDKYDLVDELVLFENGDQALKFFELVLKNKIEAPQVVLLDLNMPIMNGWELLDVLEDHTAALQEKGIHLLVVSSSINQNEIAKAKKHALVSDFITKPLSKTHLLEIFNKISS</sequence>
<accession>A0A090Q0G8</accession>
<dbReference type="Pfam" id="PF00072">
    <property type="entry name" value="Response_reg"/>
    <property type="match status" value="1"/>
</dbReference>
<proteinExistence type="predicted"/>
<dbReference type="eggNOG" id="COG2197">
    <property type="taxonomic scope" value="Bacteria"/>
</dbReference>
<organism evidence="3 4">
    <name type="scientific">Nonlabens tegetincola</name>
    <dbReference type="NCBI Taxonomy" id="323273"/>
    <lineage>
        <taxon>Bacteria</taxon>
        <taxon>Pseudomonadati</taxon>
        <taxon>Bacteroidota</taxon>
        <taxon>Flavobacteriia</taxon>
        <taxon>Flavobacteriales</taxon>
        <taxon>Flavobacteriaceae</taxon>
        <taxon>Nonlabens</taxon>
    </lineage>
</organism>
<gene>
    <name evidence="3" type="ORF">JCM19294_2464</name>
</gene>